<dbReference type="InterPro" id="IPR007630">
    <property type="entry name" value="RNA_pol_sigma70_r4"/>
</dbReference>
<dbReference type="InterPro" id="IPR036388">
    <property type="entry name" value="WH-like_DNA-bd_sf"/>
</dbReference>
<dbReference type="Gene3D" id="1.20.1270.10">
    <property type="match status" value="1"/>
</dbReference>
<dbReference type="Pfam" id="PF04545">
    <property type="entry name" value="Sigma70_r4"/>
    <property type="match status" value="1"/>
</dbReference>
<dbReference type="InterPro" id="IPR050239">
    <property type="entry name" value="Sigma-70_RNA_pol_init_factors"/>
</dbReference>
<proteinExistence type="predicted"/>
<comment type="caution">
    <text evidence="2">The sequence shown here is derived from an EMBL/GenBank/DDBJ whole genome shotgun (WGS) entry which is preliminary data.</text>
</comment>
<dbReference type="SUPFAM" id="SSF88659">
    <property type="entry name" value="Sigma3 and sigma4 domains of RNA polymerase sigma factors"/>
    <property type="match status" value="1"/>
</dbReference>
<dbReference type="PRINTS" id="PR00046">
    <property type="entry name" value="SIGMA70FCT"/>
</dbReference>
<dbReference type="SUPFAM" id="SSF100934">
    <property type="entry name" value="Heat shock protein 70kD (HSP70), C-terminal subdomain"/>
    <property type="match status" value="1"/>
</dbReference>
<dbReference type="InterPro" id="IPR029048">
    <property type="entry name" value="HSP70_C_sf"/>
</dbReference>
<dbReference type="Gene3D" id="1.10.10.10">
    <property type="entry name" value="Winged helix-like DNA-binding domain superfamily/Winged helix DNA-binding domain"/>
    <property type="match status" value="1"/>
</dbReference>
<dbReference type="PANTHER" id="PTHR30603">
    <property type="entry name" value="RNA POLYMERASE SIGMA FACTOR RPO"/>
    <property type="match status" value="1"/>
</dbReference>
<dbReference type="AlphaFoldDB" id="A0A7V5Y088"/>
<dbReference type="InterPro" id="IPR013324">
    <property type="entry name" value="RNA_pol_sigma_r3/r4-like"/>
</dbReference>
<sequence>MVSNLDGKLEKILKSLTKREEEVIRLRYGLGGEIPHTLQAIGDKLNITRERVRQIEERILRRFGTKDLIAALKELKKPLMRGRIKYFTIERKLKEYGNLLSAKERKQIEAKLEKLKKMLIKKDKKLINEAIKELTVAAQPLLRAKRLKVKS</sequence>
<evidence type="ECO:0000259" key="1">
    <source>
        <dbReference type="Pfam" id="PF04545"/>
    </source>
</evidence>
<dbReference type="GO" id="GO:0003700">
    <property type="term" value="F:DNA-binding transcription factor activity"/>
    <property type="evidence" value="ECO:0007669"/>
    <property type="project" value="InterPro"/>
</dbReference>
<gene>
    <name evidence="2" type="ORF">ENV79_02705</name>
</gene>
<dbReference type="PANTHER" id="PTHR30603:SF47">
    <property type="entry name" value="RNA POLYMERASE SIGMA FACTOR SIGD, CHLOROPLASTIC"/>
    <property type="match status" value="1"/>
</dbReference>
<dbReference type="InterPro" id="IPR000943">
    <property type="entry name" value="RNA_pol_sigma70"/>
</dbReference>
<reference evidence="2" key="1">
    <citation type="journal article" date="2020" name="mSystems">
        <title>Genome- and Community-Level Interaction Insights into Carbon Utilization and Element Cycling Functions of Hydrothermarchaeota in Hydrothermal Sediment.</title>
        <authorList>
            <person name="Zhou Z."/>
            <person name="Liu Y."/>
            <person name="Xu W."/>
            <person name="Pan J."/>
            <person name="Luo Z.H."/>
            <person name="Li M."/>
        </authorList>
    </citation>
    <scope>NUCLEOTIDE SEQUENCE [LARGE SCALE GENOMIC DNA]</scope>
    <source>
        <strain evidence="2">SpSt-791</strain>
    </source>
</reference>
<dbReference type="CDD" id="cd06171">
    <property type="entry name" value="Sigma70_r4"/>
    <property type="match status" value="1"/>
</dbReference>
<organism evidence="2">
    <name type="scientific">candidate division WOR-3 bacterium</name>
    <dbReference type="NCBI Taxonomy" id="2052148"/>
    <lineage>
        <taxon>Bacteria</taxon>
        <taxon>Bacteria division WOR-3</taxon>
    </lineage>
</organism>
<feature type="domain" description="RNA polymerase sigma-70 region 4" evidence="1">
    <location>
        <begin position="13"/>
        <end position="62"/>
    </location>
</feature>
<name>A0A7V5Y088_UNCW3</name>
<accession>A0A7V5Y088</accession>
<dbReference type="GO" id="GO:0006352">
    <property type="term" value="P:DNA-templated transcription initiation"/>
    <property type="evidence" value="ECO:0007669"/>
    <property type="project" value="InterPro"/>
</dbReference>
<evidence type="ECO:0000313" key="2">
    <source>
        <dbReference type="EMBL" id="HHR48538.1"/>
    </source>
</evidence>
<protein>
    <recommendedName>
        <fullName evidence="1">RNA polymerase sigma-70 region 4 domain-containing protein</fullName>
    </recommendedName>
</protein>
<dbReference type="EMBL" id="DTHS01000019">
    <property type="protein sequence ID" value="HHR48538.1"/>
    <property type="molecule type" value="Genomic_DNA"/>
</dbReference>